<proteinExistence type="predicted"/>
<evidence type="ECO:0000313" key="2">
    <source>
        <dbReference type="EMBL" id="MCT2558371.1"/>
    </source>
</evidence>
<evidence type="ECO:0000313" key="3">
    <source>
        <dbReference type="Proteomes" id="UP001142648"/>
    </source>
</evidence>
<dbReference type="AlphaFoldDB" id="A0A9X2W1T4"/>
<keyword evidence="1" id="KW-0472">Membrane</keyword>
<evidence type="ECO:0000256" key="1">
    <source>
        <dbReference type="SAM" id="Phobius"/>
    </source>
</evidence>
<keyword evidence="3" id="KW-1185">Reference proteome</keyword>
<sequence length="47" mass="4955">MTTELDTLFARRQLRLNRKKILALVAFGLPATALAVAGATVALMGGL</sequence>
<reference evidence="2" key="1">
    <citation type="submission" date="2022-09" db="EMBL/GenBank/DDBJ databases">
        <title>The genome sequence of Tsuneonella sp. YG55.</title>
        <authorList>
            <person name="Liu Y."/>
        </authorList>
    </citation>
    <scope>NUCLEOTIDE SEQUENCE</scope>
    <source>
        <strain evidence="2">YG55</strain>
    </source>
</reference>
<gene>
    <name evidence="2" type="ORF">N0B51_05195</name>
</gene>
<keyword evidence="1" id="KW-0812">Transmembrane</keyword>
<keyword evidence="1" id="KW-1133">Transmembrane helix</keyword>
<dbReference type="Proteomes" id="UP001142648">
    <property type="component" value="Unassembled WGS sequence"/>
</dbReference>
<dbReference type="RefSeq" id="WP_259961179.1">
    <property type="nucleotide sequence ID" value="NZ_JAOAMV010000002.1"/>
</dbReference>
<feature type="transmembrane region" description="Helical" evidence="1">
    <location>
        <begin position="21"/>
        <end position="44"/>
    </location>
</feature>
<name>A0A9X2W1T4_9SPHN</name>
<accession>A0A9X2W1T4</accession>
<comment type="caution">
    <text evidence="2">The sequence shown here is derived from an EMBL/GenBank/DDBJ whole genome shotgun (WGS) entry which is preliminary data.</text>
</comment>
<organism evidence="2 3">
    <name type="scientific">Tsuneonella litorea</name>
    <dbReference type="NCBI Taxonomy" id="2976475"/>
    <lineage>
        <taxon>Bacteria</taxon>
        <taxon>Pseudomonadati</taxon>
        <taxon>Pseudomonadota</taxon>
        <taxon>Alphaproteobacteria</taxon>
        <taxon>Sphingomonadales</taxon>
        <taxon>Erythrobacteraceae</taxon>
        <taxon>Tsuneonella</taxon>
    </lineage>
</organism>
<protein>
    <submittedName>
        <fullName evidence="2">Uncharacterized protein</fullName>
    </submittedName>
</protein>
<dbReference type="EMBL" id="JAOAMV010000002">
    <property type="protein sequence ID" value="MCT2558371.1"/>
    <property type="molecule type" value="Genomic_DNA"/>
</dbReference>